<gene>
    <name evidence="1" type="ORF">C8J30_110124</name>
</gene>
<evidence type="ECO:0000313" key="1">
    <source>
        <dbReference type="EMBL" id="PYF09250.1"/>
    </source>
</evidence>
<protein>
    <submittedName>
        <fullName evidence="1">Uncharacterized protein</fullName>
    </submittedName>
</protein>
<sequence>MMSVAAYSWQAADTPEARRAGELMSLVLPIVRGSGPPTVRLSDVPEALRAEFERWMNGKTTPAEGVYAHDWYQFRQGVANRALREAQRVATALAEVGPTATDLISAPIMHAWIGVRDTRFGGAILVGRPEGHPVCRGPVSHTSRLCGLDLGLTWARTMTRWYSLGAPADPHEVLDYIHRHGIPRDLILCVDTLWTDQSWL</sequence>
<dbReference type="Proteomes" id="UP000247727">
    <property type="component" value="Unassembled WGS sequence"/>
</dbReference>
<dbReference type="AlphaFoldDB" id="A0A318TZF3"/>
<accession>A0A318TZF3</accession>
<dbReference type="InterPro" id="IPR046574">
    <property type="entry name" value="DUF6634"/>
</dbReference>
<proteinExistence type="predicted"/>
<organism evidence="1 2">
    <name type="scientific">Rhodobacter viridis</name>
    <dbReference type="NCBI Taxonomy" id="1054202"/>
    <lineage>
        <taxon>Bacteria</taxon>
        <taxon>Pseudomonadati</taxon>
        <taxon>Pseudomonadota</taxon>
        <taxon>Alphaproteobacteria</taxon>
        <taxon>Rhodobacterales</taxon>
        <taxon>Rhodobacter group</taxon>
        <taxon>Rhodobacter</taxon>
    </lineage>
</organism>
<dbReference type="EMBL" id="QJTK01000010">
    <property type="protein sequence ID" value="PYF09250.1"/>
    <property type="molecule type" value="Genomic_DNA"/>
</dbReference>
<reference evidence="1 2" key="1">
    <citation type="submission" date="2018-06" db="EMBL/GenBank/DDBJ databases">
        <title>Genomic Encyclopedia of Type Strains, Phase III (KMG-III): the genomes of soil and plant-associated and newly described type strains.</title>
        <authorList>
            <person name="Whitman W."/>
        </authorList>
    </citation>
    <scope>NUCLEOTIDE SEQUENCE [LARGE SCALE GENOMIC DNA]</scope>
    <source>
        <strain evidence="1 2">JA737</strain>
    </source>
</reference>
<name>A0A318TZF3_9RHOB</name>
<comment type="caution">
    <text evidence="1">The sequence shown here is derived from an EMBL/GenBank/DDBJ whole genome shotgun (WGS) entry which is preliminary data.</text>
</comment>
<dbReference type="Pfam" id="PF20339">
    <property type="entry name" value="DUF6634"/>
    <property type="match status" value="1"/>
</dbReference>
<evidence type="ECO:0000313" key="2">
    <source>
        <dbReference type="Proteomes" id="UP000247727"/>
    </source>
</evidence>
<keyword evidence="2" id="KW-1185">Reference proteome</keyword>
<dbReference type="OrthoDB" id="7686264at2"/>
<dbReference type="RefSeq" id="WP_110806319.1">
    <property type="nucleotide sequence ID" value="NZ_QJTK01000010.1"/>
</dbReference>